<dbReference type="Proteomes" id="UP000681722">
    <property type="component" value="Unassembled WGS sequence"/>
</dbReference>
<evidence type="ECO:0000313" key="9">
    <source>
        <dbReference type="EMBL" id="CAF0957560.1"/>
    </source>
</evidence>
<keyword evidence="7" id="KW-0106">Calcium</keyword>
<sequence length="307" mass="34800">MLSCSSSKVKCSESLNKMIKSFQQYFDLNETGILDAATLAVMKLPRCAIVDKPSQSRTHQLMSTIWPRFNLKYRIDSYVDDISESQQINLVEDAFNEWSKHTPLKFARVCDDCTADIVLGFENDDHGDAYPFDAQSVAHAFQPHDSRIHLNYDAKWTDSFNSTSNTEVNMFLIVLHGIGHALGLDHIKSKQSIMHPNYQLKQRSEVLAPIDQTNIQYLYGKNDADTYTCAWEGHCPGDDCLTEDDCDGNLVCNDEVCTITKTKVGKIPKKSLLLKFPTDEEATSSQIEDILLDVRSFRQISQRTVEQ</sequence>
<reference evidence="9" key="1">
    <citation type="submission" date="2021-02" db="EMBL/GenBank/DDBJ databases">
        <authorList>
            <person name="Nowell W R."/>
        </authorList>
    </citation>
    <scope>NUCLEOTIDE SEQUENCE</scope>
</reference>
<dbReference type="PRINTS" id="PR00138">
    <property type="entry name" value="MATRIXIN"/>
</dbReference>
<evidence type="ECO:0000313" key="10">
    <source>
        <dbReference type="EMBL" id="CAF3732382.1"/>
    </source>
</evidence>
<dbReference type="EMBL" id="CAJOBC010002420">
    <property type="protein sequence ID" value="CAF3732382.1"/>
    <property type="molecule type" value="Genomic_DNA"/>
</dbReference>
<feature type="binding site" evidence="7">
    <location>
        <position position="194"/>
    </location>
    <ligand>
        <name>Zn(2+)</name>
        <dbReference type="ChEBI" id="CHEBI:29105"/>
        <label>2</label>
        <note>catalytic</note>
    </ligand>
</feature>
<dbReference type="InterPro" id="IPR024079">
    <property type="entry name" value="MetalloPept_cat_dom_sf"/>
</dbReference>
<feature type="binding site" evidence="7">
    <location>
        <position position="133"/>
    </location>
    <ligand>
        <name>Ca(2+)</name>
        <dbReference type="ChEBI" id="CHEBI:29108"/>
        <label>3</label>
    </ligand>
</feature>
<dbReference type="Pfam" id="PF00413">
    <property type="entry name" value="Peptidase_M10"/>
    <property type="match status" value="1"/>
</dbReference>
<feature type="binding site" evidence="7">
    <location>
        <position position="81"/>
    </location>
    <ligand>
        <name>Ca(2+)</name>
        <dbReference type="ChEBI" id="CHEBI:29108"/>
        <label>1</label>
    </ligand>
</feature>
<dbReference type="AlphaFoldDB" id="A0A814DIH3"/>
<evidence type="ECO:0000256" key="7">
    <source>
        <dbReference type="PIRSR" id="PIRSR621190-2"/>
    </source>
</evidence>
<dbReference type="InterPro" id="IPR033739">
    <property type="entry name" value="M10A_MMP"/>
</dbReference>
<dbReference type="GO" id="GO:0004222">
    <property type="term" value="F:metalloendopeptidase activity"/>
    <property type="evidence" value="ECO:0007669"/>
    <property type="project" value="InterPro"/>
</dbReference>
<dbReference type="GO" id="GO:0030198">
    <property type="term" value="P:extracellular matrix organization"/>
    <property type="evidence" value="ECO:0007669"/>
    <property type="project" value="TreeGrafter"/>
</dbReference>
<keyword evidence="3 7" id="KW-0479">Metal-binding</keyword>
<evidence type="ECO:0000256" key="1">
    <source>
        <dbReference type="ARBA" id="ARBA00010370"/>
    </source>
</evidence>
<protein>
    <recommendedName>
        <fullName evidence="8">Peptidase metallopeptidase domain-containing protein</fullName>
    </recommendedName>
</protein>
<feature type="binding site" evidence="7">
    <location>
        <position position="180"/>
    </location>
    <ligand>
        <name>Zn(2+)</name>
        <dbReference type="ChEBI" id="CHEBI:29105"/>
        <label>2</label>
        <note>catalytic</note>
    </ligand>
</feature>
<feature type="binding site" evidence="7">
    <location>
        <position position="176"/>
    </location>
    <ligand>
        <name>Zn(2+)</name>
        <dbReference type="ChEBI" id="CHEBI:29105"/>
        <label>2</label>
        <note>catalytic</note>
    </ligand>
</feature>
<dbReference type="Pfam" id="PF01471">
    <property type="entry name" value="PG_binding_1"/>
    <property type="match status" value="1"/>
</dbReference>
<name>A0A814DIH3_9BILA</name>
<feature type="binding site" evidence="7">
    <location>
        <position position="116"/>
    </location>
    <ligand>
        <name>Ca(2+)</name>
        <dbReference type="ChEBI" id="CHEBI:29108"/>
        <label>2</label>
    </ligand>
</feature>
<dbReference type="InterPro" id="IPR021190">
    <property type="entry name" value="Pept_M10A"/>
</dbReference>
<keyword evidence="11" id="KW-1185">Reference proteome</keyword>
<dbReference type="PANTHER" id="PTHR10201">
    <property type="entry name" value="MATRIX METALLOPROTEINASE"/>
    <property type="match status" value="1"/>
</dbReference>
<dbReference type="GO" id="GO:0031012">
    <property type="term" value="C:extracellular matrix"/>
    <property type="evidence" value="ECO:0007669"/>
    <property type="project" value="InterPro"/>
</dbReference>
<dbReference type="InterPro" id="IPR001818">
    <property type="entry name" value="Pept_M10_metallopeptidase"/>
</dbReference>
<keyword evidence="4" id="KW-0378">Hydrolase</keyword>
<evidence type="ECO:0000256" key="3">
    <source>
        <dbReference type="ARBA" id="ARBA00022723"/>
    </source>
</evidence>
<feature type="binding site" description="in inhibited form" evidence="7">
    <location>
        <position position="47"/>
    </location>
    <ligand>
        <name>Zn(2+)</name>
        <dbReference type="ChEBI" id="CHEBI:29105"/>
        <label>2</label>
        <note>catalytic</note>
    </ligand>
</feature>
<comment type="caution">
    <text evidence="9">The sequence shown here is derived from an EMBL/GenBank/DDBJ whole genome shotgun (WGS) entry which is preliminary data.</text>
</comment>
<dbReference type="SUPFAM" id="SSF47090">
    <property type="entry name" value="PGBD-like"/>
    <property type="match status" value="1"/>
</dbReference>
<evidence type="ECO:0000256" key="2">
    <source>
        <dbReference type="ARBA" id="ARBA00022670"/>
    </source>
</evidence>
<evidence type="ECO:0000259" key="8">
    <source>
        <dbReference type="SMART" id="SM00235"/>
    </source>
</evidence>
<accession>A0A814DIH3</accession>
<dbReference type="InterPro" id="IPR036365">
    <property type="entry name" value="PGBD-like_sf"/>
</dbReference>
<dbReference type="OrthoDB" id="406838at2759"/>
<feature type="binding site" evidence="7">
    <location>
        <position position="149"/>
    </location>
    <ligand>
        <name>Zn(2+)</name>
        <dbReference type="ChEBI" id="CHEBI:29105"/>
        <label>1</label>
    </ligand>
</feature>
<dbReference type="CDD" id="cd04278">
    <property type="entry name" value="ZnMc_MMP"/>
    <property type="match status" value="1"/>
</dbReference>
<dbReference type="GO" id="GO:0030574">
    <property type="term" value="P:collagen catabolic process"/>
    <property type="evidence" value="ECO:0007669"/>
    <property type="project" value="TreeGrafter"/>
</dbReference>
<evidence type="ECO:0000313" key="11">
    <source>
        <dbReference type="Proteomes" id="UP000663829"/>
    </source>
</evidence>
<dbReference type="Gene3D" id="3.40.390.10">
    <property type="entry name" value="Collagenase (Catalytic Domain)"/>
    <property type="match status" value="1"/>
</dbReference>
<feature type="binding site" evidence="7">
    <location>
        <position position="186"/>
    </location>
    <ligand>
        <name>Zn(2+)</name>
        <dbReference type="ChEBI" id="CHEBI:29105"/>
        <label>2</label>
        <note>catalytic</note>
    </ligand>
</feature>
<keyword evidence="2" id="KW-0645">Protease</keyword>
<dbReference type="SUPFAM" id="SSF55486">
    <property type="entry name" value="Metalloproteases ('zincins'), catalytic domain"/>
    <property type="match status" value="1"/>
</dbReference>
<dbReference type="InterPro" id="IPR002477">
    <property type="entry name" value="Peptidoglycan-bd-like"/>
</dbReference>
<feature type="domain" description="Peptidase metallopeptidase" evidence="8">
    <location>
        <begin position="62"/>
        <end position="221"/>
    </location>
</feature>
<dbReference type="GO" id="GO:0008270">
    <property type="term" value="F:zinc ion binding"/>
    <property type="evidence" value="ECO:0007669"/>
    <property type="project" value="InterPro"/>
</dbReference>
<keyword evidence="6" id="KW-0482">Metalloprotease</keyword>
<organism evidence="9 11">
    <name type="scientific">Didymodactylos carnosus</name>
    <dbReference type="NCBI Taxonomy" id="1234261"/>
    <lineage>
        <taxon>Eukaryota</taxon>
        <taxon>Metazoa</taxon>
        <taxon>Spiralia</taxon>
        <taxon>Gnathifera</taxon>
        <taxon>Rotifera</taxon>
        <taxon>Eurotatoria</taxon>
        <taxon>Bdelloidea</taxon>
        <taxon>Philodinida</taxon>
        <taxon>Philodinidae</taxon>
        <taxon>Didymodactylos</taxon>
    </lineage>
</organism>
<feature type="binding site" evidence="7">
    <location>
        <position position="254"/>
    </location>
    <ligand>
        <name>Ca(2+)</name>
        <dbReference type="ChEBI" id="CHEBI:29108"/>
        <label>4</label>
    </ligand>
</feature>
<dbReference type="EMBL" id="CAJNOQ010002421">
    <property type="protein sequence ID" value="CAF0957560.1"/>
    <property type="molecule type" value="Genomic_DNA"/>
</dbReference>
<dbReference type="InterPro" id="IPR006026">
    <property type="entry name" value="Peptidase_Metallo"/>
</dbReference>
<comment type="similarity">
    <text evidence="1">Belongs to the peptidase M10A family.</text>
</comment>
<keyword evidence="5 7" id="KW-0862">Zinc</keyword>
<dbReference type="SMART" id="SM00235">
    <property type="entry name" value="ZnMc"/>
    <property type="match status" value="1"/>
</dbReference>
<proteinExistence type="inferred from homology"/>
<evidence type="ECO:0000256" key="6">
    <source>
        <dbReference type="ARBA" id="ARBA00023049"/>
    </source>
</evidence>
<evidence type="ECO:0000256" key="4">
    <source>
        <dbReference type="ARBA" id="ARBA00022801"/>
    </source>
</evidence>
<gene>
    <name evidence="9" type="ORF">GPM918_LOCUS11580</name>
    <name evidence="10" type="ORF">SRO942_LOCUS11578</name>
</gene>
<comment type="cofactor">
    <cofactor evidence="7">
        <name>Zn(2+)</name>
        <dbReference type="ChEBI" id="CHEBI:29105"/>
    </cofactor>
    <text evidence="7">Binds 2 Zn(2+) ions per subunit.</text>
</comment>
<feature type="binding site" evidence="7">
    <location>
        <position position="139"/>
    </location>
    <ligand>
        <name>Zn(2+)</name>
        <dbReference type="ChEBI" id="CHEBI:29105"/>
        <label>1</label>
    </ligand>
</feature>
<dbReference type="GO" id="GO:0006508">
    <property type="term" value="P:proteolysis"/>
    <property type="evidence" value="ECO:0007669"/>
    <property type="project" value="UniProtKB-KW"/>
</dbReference>
<comment type="cofactor">
    <cofactor evidence="7">
        <name>Ca(2+)</name>
        <dbReference type="ChEBI" id="CHEBI:29108"/>
    </cofactor>
    <text evidence="7">Can bind about 5 Ca(2+) ions per subunit.</text>
</comment>
<feature type="binding site" evidence="7">
    <location>
        <position position="126"/>
    </location>
    <ligand>
        <name>Zn(2+)</name>
        <dbReference type="ChEBI" id="CHEBI:29105"/>
        <label>1</label>
    </ligand>
</feature>
<evidence type="ECO:0000256" key="5">
    <source>
        <dbReference type="ARBA" id="ARBA00022833"/>
    </source>
</evidence>
<dbReference type="PANTHER" id="PTHR10201:SF323">
    <property type="entry name" value="MATRIX METALLOPROTEINASE-21"/>
    <property type="match status" value="1"/>
</dbReference>
<dbReference type="Proteomes" id="UP000663829">
    <property type="component" value="Unassembled WGS sequence"/>
</dbReference>
<feature type="binding site" evidence="7">
    <location>
        <position position="128"/>
    </location>
    <ligand>
        <name>Zn(2+)</name>
        <dbReference type="ChEBI" id="CHEBI:29105"/>
        <label>1</label>
    </ligand>
</feature>